<feature type="domain" description="DUF8139" evidence="1">
    <location>
        <begin position="16"/>
        <end position="86"/>
    </location>
</feature>
<evidence type="ECO:0000313" key="2">
    <source>
        <dbReference type="EMBL" id="RKD97828.1"/>
    </source>
</evidence>
<dbReference type="Proteomes" id="UP000283805">
    <property type="component" value="Unassembled WGS sequence"/>
</dbReference>
<evidence type="ECO:0000259" key="1">
    <source>
        <dbReference type="Pfam" id="PF26460"/>
    </source>
</evidence>
<dbReference type="Pfam" id="PF26460">
    <property type="entry name" value="DUF8139"/>
    <property type="match status" value="1"/>
</dbReference>
<comment type="caution">
    <text evidence="2">The sequence shown here is derived from an EMBL/GenBank/DDBJ whole genome shotgun (WGS) entry which is preliminary data.</text>
</comment>
<gene>
    <name evidence="2" type="ORF">ATJ93_0822</name>
</gene>
<organism evidence="2 3">
    <name type="scientific">Halopiger aswanensis</name>
    <dbReference type="NCBI Taxonomy" id="148449"/>
    <lineage>
        <taxon>Archaea</taxon>
        <taxon>Methanobacteriati</taxon>
        <taxon>Methanobacteriota</taxon>
        <taxon>Stenosarchaea group</taxon>
        <taxon>Halobacteria</taxon>
        <taxon>Halobacteriales</taxon>
        <taxon>Natrialbaceae</taxon>
        <taxon>Halopiger</taxon>
    </lineage>
</organism>
<accession>A0A419WQY2</accession>
<name>A0A419WQY2_9EURY</name>
<reference evidence="2 3" key="1">
    <citation type="submission" date="2018-09" db="EMBL/GenBank/DDBJ databases">
        <title>Genomic Encyclopedia of Archaeal and Bacterial Type Strains, Phase II (KMG-II): from individual species to whole genera.</title>
        <authorList>
            <person name="Goeker M."/>
        </authorList>
    </citation>
    <scope>NUCLEOTIDE SEQUENCE [LARGE SCALE GENOMIC DNA]</scope>
    <source>
        <strain evidence="2 3">DSM 13151</strain>
    </source>
</reference>
<protein>
    <recommendedName>
        <fullName evidence="1">DUF8139 domain-containing protein</fullName>
    </recommendedName>
</protein>
<evidence type="ECO:0000313" key="3">
    <source>
        <dbReference type="Proteomes" id="UP000283805"/>
    </source>
</evidence>
<sequence length="90" mass="10362">MVTLTRVDAKLRGMVNRFSVGDRVRVDIPDTTDPDFEYHREHGVVTAIKEDAAGYATGDERDSVLYRVELESGEEMDFRWRDLRPSDTEV</sequence>
<proteinExistence type="predicted"/>
<keyword evidence="3" id="KW-1185">Reference proteome</keyword>
<dbReference type="AlphaFoldDB" id="A0A419WQY2"/>
<dbReference type="InterPro" id="IPR058452">
    <property type="entry name" value="DUF8139"/>
</dbReference>
<dbReference type="EMBL" id="RAPO01000001">
    <property type="protein sequence ID" value="RKD97828.1"/>
    <property type="molecule type" value="Genomic_DNA"/>
</dbReference>